<comment type="caution">
    <text evidence="2">The sequence shown here is derived from an EMBL/GenBank/DDBJ whole genome shotgun (WGS) entry which is preliminary data.</text>
</comment>
<evidence type="ECO:0000313" key="2">
    <source>
        <dbReference type="EMBL" id="RFU95889.1"/>
    </source>
</evidence>
<dbReference type="NCBIfam" id="TIGR04336">
    <property type="entry name" value="AmmeMemoSam_B"/>
    <property type="match status" value="1"/>
</dbReference>
<gene>
    <name evidence="2" type="primary">amrB</name>
    <name evidence="2" type="ORF">DYP60_02480</name>
</gene>
<protein>
    <submittedName>
        <fullName evidence="2">AmmeMemoRadiSam system protein B</fullName>
    </submittedName>
</protein>
<name>A0A372MJE4_9SPIR</name>
<dbReference type="EMBL" id="QUWK01000002">
    <property type="protein sequence ID" value="RFU95889.1"/>
    <property type="molecule type" value="Genomic_DNA"/>
</dbReference>
<evidence type="ECO:0000313" key="3">
    <source>
        <dbReference type="Proteomes" id="UP000264002"/>
    </source>
</evidence>
<evidence type="ECO:0000256" key="1">
    <source>
        <dbReference type="ARBA" id="ARBA00006315"/>
    </source>
</evidence>
<comment type="similarity">
    <text evidence="1">Belongs to the MEMO1 family.</text>
</comment>
<accession>A0A372MJE4</accession>
<dbReference type="CDD" id="cd07361">
    <property type="entry name" value="MEMO_like"/>
    <property type="match status" value="1"/>
</dbReference>
<organism evidence="2 3">
    <name type="scientific">Sphaerochaeta halotolerans</name>
    <dbReference type="NCBI Taxonomy" id="2293840"/>
    <lineage>
        <taxon>Bacteria</taxon>
        <taxon>Pseudomonadati</taxon>
        <taxon>Spirochaetota</taxon>
        <taxon>Spirochaetia</taxon>
        <taxon>Spirochaetales</taxon>
        <taxon>Sphaerochaetaceae</taxon>
        <taxon>Sphaerochaeta</taxon>
    </lineage>
</organism>
<dbReference type="Pfam" id="PF01875">
    <property type="entry name" value="Memo"/>
    <property type="match status" value="1"/>
</dbReference>
<proteinExistence type="inferred from homology"/>
<sequence length="285" mass="31101">MMNMMRDAQYAGSWYPKDPDVLRLLVTESIEASKKRETYQKGPYRFAVLPHAGLFYSSAGIAPFFTSGLEGIEKILIISPSHYTNLPENLLVSAPLAGCRTPLGTVESFNLANTQSQWFSAIQSEHALEMVLPYIAAQNSSVKVSLAMISHFSDAEAIDNVARSLLDELGQGELEAGRTAIIASSDFTHYGPRFGYTPYGNRAGGMVKEDDLSLAHLLVEGRVAEAFAFCASKHSTVCGYAAALLVASIAQRMHCNGWVADYYTSLDVSSSNDANFVAYSTILWR</sequence>
<reference evidence="2 3" key="2">
    <citation type="submission" date="2018-09" db="EMBL/GenBank/DDBJ databases">
        <title>Genome of Sphaerochaeta halotolerans strain 4-11.</title>
        <authorList>
            <person name="Nazina T.N."/>
            <person name="Sokolova D.S."/>
        </authorList>
    </citation>
    <scope>NUCLEOTIDE SEQUENCE [LARGE SCALE GENOMIC DNA]</scope>
    <source>
        <strain evidence="2 3">4-11</strain>
    </source>
</reference>
<dbReference type="Gene3D" id="3.40.830.10">
    <property type="entry name" value="LigB-like"/>
    <property type="match status" value="1"/>
</dbReference>
<dbReference type="InterPro" id="IPR002737">
    <property type="entry name" value="MEMO1_fam"/>
</dbReference>
<keyword evidence="3" id="KW-1185">Reference proteome</keyword>
<dbReference type="PANTHER" id="PTHR11060">
    <property type="entry name" value="PROTEIN MEMO1"/>
    <property type="match status" value="1"/>
</dbReference>
<reference evidence="3" key="1">
    <citation type="submission" date="2018-08" db="EMBL/GenBank/DDBJ databases">
        <authorList>
            <person name="Grouzdev D.S."/>
            <person name="Krutkina M.S."/>
        </authorList>
    </citation>
    <scope>NUCLEOTIDE SEQUENCE [LARGE SCALE GENOMIC DNA]</scope>
    <source>
        <strain evidence="3">4-11</strain>
    </source>
</reference>
<dbReference type="AlphaFoldDB" id="A0A372MJE4"/>
<dbReference type="Proteomes" id="UP000264002">
    <property type="component" value="Unassembled WGS sequence"/>
</dbReference>
<dbReference type="PANTHER" id="PTHR11060:SF0">
    <property type="entry name" value="PROTEIN MEMO1"/>
    <property type="match status" value="1"/>
</dbReference>